<dbReference type="InterPro" id="IPR009081">
    <property type="entry name" value="PP-bd_ACP"/>
</dbReference>
<dbReference type="GO" id="GO:0031177">
    <property type="term" value="F:phosphopantetheine binding"/>
    <property type="evidence" value="ECO:0007669"/>
    <property type="project" value="InterPro"/>
</dbReference>
<dbReference type="Pfam" id="PF00550">
    <property type="entry name" value="PP-binding"/>
    <property type="match status" value="1"/>
</dbReference>
<feature type="region of interest" description="Disordered" evidence="4">
    <location>
        <begin position="407"/>
        <end position="431"/>
    </location>
</feature>
<dbReference type="SUPFAM" id="SSF52777">
    <property type="entry name" value="CoA-dependent acyltransferases"/>
    <property type="match status" value="5"/>
</dbReference>
<dbReference type="SMART" id="SM00823">
    <property type="entry name" value="PKS_PP"/>
    <property type="match status" value="1"/>
</dbReference>
<dbReference type="InterPro" id="IPR045851">
    <property type="entry name" value="AMP-bd_C_sf"/>
</dbReference>
<dbReference type="GO" id="GO:0043041">
    <property type="term" value="P:amino acid activation for nonribosomal peptide biosynthetic process"/>
    <property type="evidence" value="ECO:0007669"/>
    <property type="project" value="TreeGrafter"/>
</dbReference>
<dbReference type="PANTHER" id="PTHR45527">
    <property type="entry name" value="NONRIBOSOMAL PEPTIDE SYNTHETASE"/>
    <property type="match status" value="1"/>
</dbReference>
<evidence type="ECO:0000313" key="7">
    <source>
        <dbReference type="Proteomes" id="UP000469462"/>
    </source>
</evidence>
<sequence>MWLLDRMTPESAAYNIGMLLKAPGALDEKRVGQAFRELASRHDALRTRFVEREDGTPAVCLEEGAEVPLELVTLAPGEAPMALAERFTDRTFDLSEAPLCRAALIRGAEDGSDYLAVSIHHIVSDVWSLGILLSEFLALYEGRPAGAAPQLRYVDVAQKRERKTLAEVARIARTVERLRGLEPAELPLDFARPESDDLKGRNLHRVLSAETVRGLWKIAGREKTSLFSVLTALWGEWLHAYTGRSDLVFGTIDAGRDDPETAPVIGFFAETIPVRLRVRDTLADSIREAAKALREARASAAPYDELVAARRADAMKSGSREVDGPLVRLMLVQDSRNDILPPMRRRGWDAFEVDTPTAQFDVALYFSEDGDKLHVKLAYAEPLFREETMAAWLDALMAAIEAAARGEPDPFGKGRNSRGGAGEKGASSAGTFAPTPHQERLWFVDRFEKGDLYAGAPVYYNMGEVRRINDDEAPVTPEALKAALRTLSDSRECLRLAVRPDASEHPEVVVLPALSHPEIPVLVVERTDDETLAQAIHRPFDLAEAPLARAILSTDGRTLGFAIHHIAADERTAARLLNELIELVRNPDCRLPEETAFSDWTKPLNRKDWLETEDARWWKQTLDGMGKLDLLGDYPRTPIQLYSGDRVSFRLPALSVASVRGLFAAMLHRLSADADIVMGDVLDSSAENVFGAAANLLPLRLQITCPDETLGDYLERVEAVRGEALRHGGMPFDRVVFAADPENDMSRTALFDVLFVGHETQSGFSGWGWGKYDLVLSYEPDGSASLIYNTLYFARASVERMAGRLARWAEGLINGSEELLRRPVMSLPAELPADDPGVAERLAEIRDSVREAPKTIHEAFNAAAGLHADRVAVVAAADQETGEPRRALTYRELNIDAEAIGRKLASLGARPDARVAVLTNRSAGTIAAFLGVVKSGAGYVPMDPAYPDERLQYILTNSEAAILLADKANFPRAQMLAGLLREAPALVLLEDAIAEGARASDEPPLPATAGAKSLAYIIYTSGSTGTPKGVMIENHSVTSLIFQKGLPFTPAADDIWSMCHSSAFDFSVWEMYGALLTGGTVVVVPRSRAADPSVLKEERVTRLSLTPTAFYALADEMLASEKALPELKSVVFGGEALQPKRLAAWHKAWPAVRLINMYGITETTVHVTAVEIDDAVIEDGRSFVGDAIPAWGLALLDENLELVPFGTPGEICVYGEGVARGYAGLPEKTNERFVSASALGGVRVYRSGDIGRFSESGLEYLGRMDDQVKIRGFRVELSEIDRALLSHPAVRDAVAMPVPAADAETPESVGDILVAFLVLEPGADLAHEALRRYLAEKIPEYMIPNVFYVSESVPRTGNGKTDRRELKRLMKTLPALPSEAAQASEETERAAAISASDGRFQEVLREITSLWREVLDLPEDREIGPEENFFRLGGHSLKANRVVVRLRRAFGIELSLKAFFTAPTPALLANLILERLGESCAASASAPEEKPLEEASQVRPVTAPVSGAQKRILLWQAKNPGSSAYNMTGGFRIDGRLNEEKLQEALNALVVRHEALRTHFEIMKGELVQVIEPPQPFPLEVEEAEREDRIEEAIREESNFEFDLSRAPLLRVRLIELPHGDALIFNMHHVLGDGWSSDLLLRELCALYNGEDPAKLPKAGTPREAAEEELSRTAALEAKLHADEKLLQKLVRCLSRSSSRQTVRVPSRIPGRSRAGLFPPRSRGRRLSSCAAGRSPRTGRSSCRSRRFWLQSSTASRARRTS</sequence>
<dbReference type="InterPro" id="IPR036736">
    <property type="entry name" value="ACP-like_sf"/>
</dbReference>
<reference evidence="6 7" key="1">
    <citation type="submission" date="2019-10" db="EMBL/GenBank/DDBJ databases">
        <title>Genome diversity of Sutterella seckii.</title>
        <authorList>
            <person name="Chaplin A.V."/>
            <person name="Sokolova S.R."/>
            <person name="Mosin K.A."/>
            <person name="Ivanova E.L."/>
            <person name="Kochetkova T.O."/>
            <person name="Goltsov A.Y."/>
            <person name="Trofimov D.Y."/>
            <person name="Efimov B.A."/>
        </authorList>
    </citation>
    <scope>NUCLEOTIDE SEQUENCE [LARGE SCALE GENOMIC DNA]</scope>
    <source>
        <strain evidence="6 7">ASD3426</strain>
    </source>
</reference>
<dbReference type="GO" id="GO:0003824">
    <property type="term" value="F:catalytic activity"/>
    <property type="evidence" value="ECO:0007669"/>
    <property type="project" value="InterPro"/>
</dbReference>
<dbReference type="Gene3D" id="3.30.559.30">
    <property type="entry name" value="Nonribosomal peptide synthetase, condensation domain"/>
    <property type="match status" value="2"/>
</dbReference>
<dbReference type="EMBL" id="WEHW01000049">
    <property type="protein sequence ID" value="KAB7650139.1"/>
    <property type="molecule type" value="Genomic_DNA"/>
</dbReference>
<evidence type="ECO:0000313" key="6">
    <source>
        <dbReference type="EMBL" id="KAB7650139.1"/>
    </source>
</evidence>
<dbReference type="PROSITE" id="PS00455">
    <property type="entry name" value="AMP_BINDING"/>
    <property type="match status" value="1"/>
</dbReference>
<accession>A0AAI9SBY8</accession>
<evidence type="ECO:0000256" key="3">
    <source>
        <dbReference type="ARBA" id="ARBA00022553"/>
    </source>
</evidence>
<dbReference type="GO" id="GO:0005737">
    <property type="term" value="C:cytoplasm"/>
    <property type="evidence" value="ECO:0007669"/>
    <property type="project" value="TreeGrafter"/>
</dbReference>
<organism evidence="6 7">
    <name type="scientific">Sutterella seckii</name>
    <dbReference type="NCBI Taxonomy" id="1944635"/>
    <lineage>
        <taxon>Bacteria</taxon>
        <taxon>Pseudomonadati</taxon>
        <taxon>Pseudomonadota</taxon>
        <taxon>Betaproteobacteria</taxon>
        <taxon>Burkholderiales</taxon>
        <taxon>Sutterellaceae</taxon>
        <taxon>Sutterella</taxon>
    </lineage>
</organism>
<dbReference type="Pfam" id="PF00501">
    <property type="entry name" value="AMP-binding"/>
    <property type="match status" value="1"/>
</dbReference>
<dbReference type="GO" id="GO:0044550">
    <property type="term" value="P:secondary metabolite biosynthetic process"/>
    <property type="evidence" value="ECO:0007669"/>
    <property type="project" value="TreeGrafter"/>
</dbReference>
<keyword evidence="3" id="KW-0597">Phosphoprotein</keyword>
<dbReference type="SUPFAM" id="SSF56801">
    <property type="entry name" value="Acetyl-CoA synthetase-like"/>
    <property type="match status" value="1"/>
</dbReference>
<dbReference type="PROSITE" id="PS50075">
    <property type="entry name" value="CARRIER"/>
    <property type="match status" value="1"/>
</dbReference>
<evidence type="ECO:0000256" key="1">
    <source>
        <dbReference type="ARBA" id="ARBA00001957"/>
    </source>
</evidence>
<gene>
    <name evidence="6" type="ORF">GBM96_09745</name>
</gene>
<dbReference type="Gene3D" id="3.30.300.30">
    <property type="match status" value="1"/>
</dbReference>
<dbReference type="InterPro" id="IPR042099">
    <property type="entry name" value="ANL_N_sf"/>
</dbReference>
<keyword evidence="2" id="KW-0596">Phosphopantetheine</keyword>
<protein>
    <submittedName>
        <fullName evidence="6">Amino acid adenylation domain-containing protein</fullName>
    </submittedName>
</protein>
<dbReference type="InterPro" id="IPR023213">
    <property type="entry name" value="CAT-like_dom_sf"/>
</dbReference>
<dbReference type="InterPro" id="IPR020845">
    <property type="entry name" value="AMP-binding_CS"/>
</dbReference>
<dbReference type="InterPro" id="IPR020806">
    <property type="entry name" value="PKS_PP-bd"/>
</dbReference>
<comment type="cofactor">
    <cofactor evidence="1">
        <name>pantetheine 4'-phosphate</name>
        <dbReference type="ChEBI" id="CHEBI:47942"/>
    </cofactor>
</comment>
<dbReference type="Proteomes" id="UP000469462">
    <property type="component" value="Unassembled WGS sequence"/>
</dbReference>
<dbReference type="InterPro" id="IPR001242">
    <property type="entry name" value="Condensation_dom"/>
</dbReference>
<dbReference type="PROSITE" id="PS00012">
    <property type="entry name" value="PHOSPHOPANTETHEINE"/>
    <property type="match status" value="1"/>
</dbReference>
<dbReference type="Gene3D" id="3.30.559.10">
    <property type="entry name" value="Chloramphenicol acetyltransferase-like domain"/>
    <property type="match status" value="3"/>
</dbReference>
<dbReference type="InterPro" id="IPR000873">
    <property type="entry name" value="AMP-dep_synth/lig_dom"/>
</dbReference>
<keyword evidence="7" id="KW-1185">Reference proteome</keyword>
<dbReference type="Gene3D" id="3.40.50.12780">
    <property type="entry name" value="N-terminal domain of ligase-like"/>
    <property type="match status" value="1"/>
</dbReference>
<dbReference type="NCBIfam" id="TIGR01733">
    <property type="entry name" value="AA-adenyl-dom"/>
    <property type="match status" value="1"/>
</dbReference>
<dbReference type="SUPFAM" id="SSF47336">
    <property type="entry name" value="ACP-like"/>
    <property type="match status" value="1"/>
</dbReference>
<evidence type="ECO:0000259" key="5">
    <source>
        <dbReference type="PROSITE" id="PS50075"/>
    </source>
</evidence>
<dbReference type="InterPro" id="IPR006162">
    <property type="entry name" value="Ppantetheine_attach_site"/>
</dbReference>
<feature type="domain" description="Carrier" evidence="5">
    <location>
        <begin position="1401"/>
        <end position="1476"/>
    </location>
</feature>
<dbReference type="FunFam" id="3.40.50.980:FF:000001">
    <property type="entry name" value="Non-ribosomal peptide synthetase"/>
    <property type="match status" value="1"/>
</dbReference>
<evidence type="ECO:0000256" key="2">
    <source>
        <dbReference type="ARBA" id="ARBA00022450"/>
    </source>
</evidence>
<evidence type="ECO:0000256" key="4">
    <source>
        <dbReference type="SAM" id="MobiDB-lite"/>
    </source>
</evidence>
<dbReference type="Pfam" id="PF00668">
    <property type="entry name" value="Condensation"/>
    <property type="match status" value="3"/>
</dbReference>
<proteinExistence type="predicted"/>
<name>A0AAI9SBY8_9BURK</name>
<dbReference type="PANTHER" id="PTHR45527:SF1">
    <property type="entry name" value="FATTY ACID SYNTHASE"/>
    <property type="match status" value="1"/>
</dbReference>
<comment type="caution">
    <text evidence="6">The sequence shown here is derived from an EMBL/GenBank/DDBJ whole genome shotgun (WGS) entry which is preliminary data.</text>
</comment>
<feature type="region of interest" description="Disordered" evidence="4">
    <location>
        <begin position="1702"/>
        <end position="1746"/>
    </location>
</feature>
<dbReference type="InterPro" id="IPR010071">
    <property type="entry name" value="AA_adenyl_dom"/>
</dbReference>
<dbReference type="CDD" id="cd05930">
    <property type="entry name" value="A_NRPS"/>
    <property type="match status" value="1"/>
</dbReference>
<dbReference type="Pfam" id="PF13193">
    <property type="entry name" value="AMP-binding_C"/>
    <property type="match status" value="1"/>
</dbReference>
<dbReference type="InterPro" id="IPR025110">
    <property type="entry name" value="AMP-bd_C"/>
</dbReference>
<dbReference type="Gene3D" id="1.10.1200.10">
    <property type="entry name" value="ACP-like"/>
    <property type="match status" value="1"/>
</dbReference>